<gene>
    <name evidence="8" type="ORF">VM1G_11506</name>
</gene>
<feature type="compositionally biased region" description="Polar residues" evidence="5">
    <location>
        <begin position="28"/>
        <end position="37"/>
    </location>
</feature>
<feature type="transmembrane region" description="Helical" evidence="6">
    <location>
        <begin position="218"/>
        <end position="237"/>
    </location>
</feature>
<dbReference type="PANTHER" id="PTHR22911:SF6">
    <property type="entry name" value="SOLUTE CARRIER FAMILY 35 MEMBER G1"/>
    <property type="match status" value="1"/>
</dbReference>
<dbReference type="InterPro" id="IPR037185">
    <property type="entry name" value="EmrE-like"/>
</dbReference>
<feature type="transmembrane region" description="Helical" evidence="6">
    <location>
        <begin position="442"/>
        <end position="460"/>
    </location>
</feature>
<feature type="transmembrane region" description="Helical" evidence="6">
    <location>
        <begin position="386"/>
        <end position="407"/>
    </location>
</feature>
<keyword evidence="3 6" id="KW-1133">Transmembrane helix</keyword>
<dbReference type="EMBL" id="CM003100">
    <property type="protein sequence ID" value="KUI68072.1"/>
    <property type="molecule type" value="Genomic_DNA"/>
</dbReference>
<dbReference type="AlphaFoldDB" id="A0A194VVQ7"/>
<feature type="transmembrane region" description="Helical" evidence="6">
    <location>
        <begin position="419"/>
        <end position="436"/>
    </location>
</feature>
<feature type="transmembrane region" description="Helical" evidence="6">
    <location>
        <begin position="249"/>
        <end position="268"/>
    </location>
</feature>
<keyword evidence="2 6" id="KW-0812">Transmembrane</keyword>
<evidence type="ECO:0000256" key="1">
    <source>
        <dbReference type="ARBA" id="ARBA00004141"/>
    </source>
</evidence>
<feature type="compositionally biased region" description="Polar residues" evidence="5">
    <location>
        <begin position="49"/>
        <end position="63"/>
    </location>
</feature>
<feature type="domain" description="EamA" evidence="7">
    <location>
        <begin position="316"/>
        <end position="459"/>
    </location>
</feature>
<name>A0A194VVQ7_CYTMA</name>
<comment type="subcellular location">
    <subcellularLocation>
        <location evidence="1">Membrane</location>
        <topology evidence="1">Multi-pass membrane protein</topology>
    </subcellularLocation>
</comment>
<dbReference type="Pfam" id="PF00892">
    <property type="entry name" value="EamA"/>
    <property type="match status" value="2"/>
</dbReference>
<evidence type="ECO:0000313" key="9">
    <source>
        <dbReference type="Proteomes" id="UP000078559"/>
    </source>
</evidence>
<proteinExistence type="predicted"/>
<sequence length="506" mass="54293">MGTVLEIPQTHEAQEKSSHDVLARDVAGSSTPESSTMGVHCPEVASPLDRNSGSYQTSTAKGALASSATGSAKDIGFGGKDLHPHSEIARPPPAYIMPSSSLPQPQTVKKALIPIRIVRLWEANRSCMLVVISSFFGSAMALSTKMLELDDGGMHPFQILFMRMAVTTIGCTAYLWWKRMPHSLLGQKGVRGLLLFRGVSGFFGILGIWTAIQFLSLADATVITFLTPSIVGLFSAIFLHQPYPRKEQLASLIALLGVIFIARPSFLFDHLSYPPSSGGPSHPIIEVTPVSTMTGDGPSMTQASSKGDETAAHRLTGILLALLSAVGGAGAFIAIKQIGDRAHVLTTTNFFSACCTVISAAVLAMAPLIGYGQPQLHFGLPQGVRQWVLVSSITFCGFLTQWCLTIGVSSEGRSNKAPAMVYTGMLWTVGFDQWFFGQNMSWSSFLGCALIVGSAIWVILMPKSEGRPKEADDIENDATARGLEAIDTDTHKEGYVEEPNSAERIR</sequence>
<evidence type="ECO:0000256" key="3">
    <source>
        <dbReference type="ARBA" id="ARBA00022989"/>
    </source>
</evidence>
<dbReference type="PANTHER" id="PTHR22911">
    <property type="entry name" value="ACYL-MALONYL CONDENSING ENZYME-RELATED"/>
    <property type="match status" value="1"/>
</dbReference>
<dbReference type="OrthoDB" id="306876at2759"/>
<evidence type="ECO:0000313" key="8">
    <source>
        <dbReference type="EMBL" id="KUI68072.1"/>
    </source>
</evidence>
<dbReference type="SUPFAM" id="SSF103481">
    <property type="entry name" value="Multidrug resistance efflux transporter EmrE"/>
    <property type="match status" value="2"/>
</dbReference>
<protein>
    <recommendedName>
        <fullName evidence="7">EamA domain-containing protein</fullName>
    </recommendedName>
</protein>
<feature type="transmembrane region" description="Helical" evidence="6">
    <location>
        <begin position="159"/>
        <end position="177"/>
    </location>
</feature>
<reference evidence="8" key="1">
    <citation type="submission" date="2014-12" db="EMBL/GenBank/DDBJ databases">
        <title>Genome Sequence of Valsa Canker Pathogens Uncovers a Specific Adaption of Colonization on Woody Bark.</title>
        <authorList>
            <person name="Yin Z."/>
            <person name="Liu H."/>
            <person name="Gao X."/>
            <person name="Li Z."/>
            <person name="Song N."/>
            <person name="Ke X."/>
            <person name="Dai Q."/>
            <person name="Wu Y."/>
            <person name="Sun Y."/>
            <person name="Xu J.-R."/>
            <person name="Kang Z.K."/>
            <person name="Wang L."/>
            <person name="Huang L."/>
        </authorList>
    </citation>
    <scope>NUCLEOTIDE SEQUENCE [LARGE SCALE GENOMIC DNA]</scope>
    <source>
        <strain evidence="8">03-8</strain>
    </source>
</reference>
<evidence type="ECO:0000256" key="5">
    <source>
        <dbReference type="SAM" id="MobiDB-lite"/>
    </source>
</evidence>
<evidence type="ECO:0000256" key="2">
    <source>
        <dbReference type="ARBA" id="ARBA00022692"/>
    </source>
</evidence>
<feature type="transmembrane region" description="Helical" evidence="6">
    <location>
        <begin position="126"/>
        <end position="147"/>
    </location>
</feature>
<feature type="domain" description="EamA" evidence="7">
    <location>
        <begin position="127"/>
        <end position="262"/>
    </location>
</feature>
<feature type="region of interest" description="Disordered" evidence="5">
    <location>
        <begin position="1"/>
        <end position="63"/>
    </location>
</feature>
<evidence type="ECO:0000256" key="4">
    <source>
        <dbReference type="ARBA" id="ARBA00023136"/>
    </source>
</evidence>
<feature type="transmembrane region" description="Helical" evidence="6">
    <location>
        <begin position="347"/>
        <end position="366"/>
    </location>
</feature>
<accession>A0A194VVQ7</accession>
<keyword evidence="9" id="KW-1185">Reference proteome</keyword>
<evidence type="ECO:0000256" key="6">
    <source>
        <dbReference type="SAM" id="Phobius"/>
    </source>
</evidence>
<feature type="compositionally biased region" description="Basic and acidic residues" evidence="5">
    <location>
        <begin position="12"/>
        <end position="23"/>
    </location>
</feature>
<dbReference type="SMR" id="A0A194VVQ7"/>
<organism evidence="8 9">
    <name type="scientific">Cytospora mali</name>
    <name type="common">Apple Valsa canker fungus</name>
    <name type="synonym">Valsa mali</name>
    <dbReference type="NCBI Taxonomy" id="578113"/>
    <lineage>
        <taxon>Eukaryota</taxon>
        <taxon>Fungi</taxon>
        <taxon>Dikarya</taxon>
        <taxon>Ascomycota</taxon>
        <taxon>Pezizomycotina</taxon>
        <taxon>Sordariomycetes</taxon>
        <taxon>Sordariomycetidae</taxon>
        <taxon>Diaporthales</taxon>
        <taxon>Cytosporaceae</taxon>
        <taxon>Cytospora</taxon>
    </lineage>
</organism>
<feature type="transmembrane region" description="Helical" evidence="6">
    <location>
        <begin position="315"/>
        <end position="335"/>
    </location>
</feature>
<feature type="transmembrane region" description="Helical" evidence="6">
    <location>
        <begin position="189"/>
        <end position="212"/>
    </location>
</feature>
<dbReference type="Proteomes" id="UP000078559">
    <property type="component" value="Chromosome 3"/>
</dbReference>
<evidence type="ECO:0000259" key="7">
    <source>
        <dbReference type="Pfam" id="PF00892"/>
    </source>
</evidence>
<keyword evidence="4 6" id="KW-0472">Membrane</keyword>
<dbReference type="InterPro" id="IPR000620">
    <property type="entry name" value="EamA_dom"/>
</dbReference>
<dbReference type="GO" id="GO:0016020">
    <property type="term" value="C:membrane"/>
    <property type="evidence" value="ECO:0007669"/>
    <property type="project" value="UniProtKB-SubCell"/>
</dbReference>